<dbReference type="Proteomes" id="UP000019373">
    <property type="component" value="Unassembled WGS sequence"/>
</dbReference>
<evidence type="ECO:0000256" key="15">
    <source>
        <dbReference type="SAM" id="MobiDB-lite"/>
    </source>
</evidence>
<evidence type="ECO:0000256" key="3">
    <source>
        <dbReference type="ARBA" id="ARBA00022475"/>
    </source>
</evidence>
<evidence type="ECO:0000256" key="1">
    <source>
        <dbReference type="ARBA" id="ARBA00001913"/>
    </source>
</evidence>
<evidence type="ECO:0000256" key="6">
    <source>
        <dbReference type="ARBA" id="ARBA00022723"/>
    </source>
</evidence>
<keyword evidence="3" id="KW-1003">Cell membrane</keyword>
<dbReference type="GO" id="GO:0046872">
    <property type="term" value="F:metal ion binding"/>
    <property type="evidence" value="ECO:0007669"/>
    <property type="project" value="UniProtKB-KW"/>
</dbReference>
<comment type="subcellular location">
    <subcellularLocation>
        <location evidence="2">Cell membrane</location>
        <topology evidence="2">Multi-pass membrane protein</topology>
    </subcellularLocation>
</comment>
<feature type="compositionally biased region" description="Polar residues" evidence="15">
    <location>
        <begin position="555"/>
        <end position="588"/>
    </location>
</feature>
<feature type="compositionally biased region" description="Polar residues" evidence="15">
    <location>
        <begin position="524"/>
        <end position="540"/>
    </location>
</feature>
<keyword evidence="8" id="KW-0106">Calcium</keyword>
<dbReference type="CDD" id="cd00519">
    <property type="entry name" value="Lipase_3"/>
    <property type="match status" value="1"/>
</dbReference>
<evidence type="ECO:0000256" key="5">
    <source>
        <dbReference type="ARBA" id="ARBA00022692"/>
    </source>
</evidence>
<dbReference type="GO" id="GO:0046340">
    <property type="term" value="P:diacylglycerol catabolic process"/>
    <property type="evidence" value="ECO:0007669"/>
    <property type="project" value="TreeGrafter"/>
</dbReference>
<comment type="catalytic activity">
    <reaction evidence="13">
        <text>a 1,2-diacyl-sn-glycerol + H2O = a 2-acylglycerol + a fatty acid + H(+)</text>
        <dbReference type="Rhea" id="RHEA:33275"/>
        <dbReference type="ChEBI" id="CHEBI:15377"/>
        <dbReference type="ChEBI" id="CHEBI:15378"/>
        <dbReference type="ChEBI" id="CHEBI:17389"/>
        <dbReference type="ChEBI" id="CHEBI:17815"/>
        <dbReference type="ChEBI" id="CHEBI:28868"/>
        <dbReference type="EC" id="3.1.1.116"/>
    </reaction>
    <physiologicalReaction direction="left-to-right" evidence="13">
        <dbReference type="Rhea" id="RHEA:33276"/>
    </physiologicalReaction>
</comment>
<feature type="region of interest" description="Disordered" evidence="15">
    <location>
        <begin position="380"/>
        <end position="409"/>
    </location>
</feature>
<accession>U1G6P6</accession>
<dbReference type="PANTHER" id="PTHR45792">
    <property type="entry name" value="DIACYLGLYCEROL LIPASE HOMOLOG-RELATED"/>
    <property type="match status" value="1"/>
</dbReference>
<dbReference type="OMA" id="SWKVHKG"/>
<dbReference type="Pfam" id="PF01764">
    <property type="entry name" value="Lipase_3"/>
    <property type="match status" value="1"/>
</dbReference>
<feature type="compositionally biased region" description="Polar residues" evidence="15">
    <location>
        <begin position="640"/>
        <end position="650"/>
    </location>
</feature>
<evidence type="ECO:0000256" key="13">
    <source>
        <dbReference type="ARBA" id="ARBA00024531"/>
    </source>
</evidence>
<reference evidence="18" key="1">
    <citation type="journal article" date="2014" name="BMC Genomics">
        <title>Genome characteristics reveal the impact of lichenization on lichen-forming fungus Endocarpon pusillum Hedwig (Verrucariales, Ascomycota).</title>
        <authorList>
            <person name="Wang Y.-Y."/>
            <person name="Liu B."/>
            <person name="Zhang X.-Y."/>
            <person name="Zhou Q.-M."/>
            <person name="Zhang T."/>
            <person name="Li H."/>
            <person name="Yu Y.-F."/>
            <person name="Zhang X.-L."/>
            <person name="Hao X.-Y."/>
            <person name="Wang M."/>
            <person name="Wang L."/>
            <person name="Wei J.-C."/>
        </authorList>
    </citation>
    <scope>NUCLEOTIDE SEQUENCE [LARGE SCALE GENOMIC DNA]</scope>
    <source>
        <strain evidence="18">Z07020 / HMAS-L-300199</strain>
    </source>
</reference>
<evidence type="ECO:0000256" key="4">
    <source>
        <dbReference type="ARBA" id="ARBA00022553"/>
    </source>
</evidence>
<comment type="cofactor">
    <cofactor evidence="1">
        <name>Ca(2+)</name>
        <dbReference type="ChEBI" id="CHEBI:29108"/>
    </cofactor>
</comment>
<dbReference type="EMBL" id="KE720992">
    <property type="protein sequence ID" value="ERF73057.1"/>
    <property type="molecule type" value="Genomic_DNA"/>
</dbReference>
<keyword evidence="5" id="KW-0812">Transmembrane</keyword>
<evidence type="ECO:0000256" key="7">
    <source>
        <dbReference type="ARBA" id="ARBA00022801"/>
    </source>
</evidence>
<evidence type="ECO:0000256" key="8">
    <source>
        <dbReference type="ARBA" id="ARBA00022837"/>
    </source>
</evidence>
<evidence type="ECO:0000256" key="12">
    <source>
        <dbReference type="ARBA" id="ARBA00023136"/>
    </source>
</evidence>
<dbReference type="GO" id="GO:0019369">
    <property type="term" value="P:arachidonate metabolic process"/>
    <property type="evidence" value="ECO:0007669"/>
    <property type="project" value="TreeGrafter"/>
</dbReference>
<dbReference type="Gene3D" id="3.40.50.1820">
    <property type="entry name" value="alpha/beta hydrolase"/>
    <property type="match status" value="1"/>
</dbReference>
<keyword evidence="9" id="KW-0442">Lipid degradation</keyword>
<sequence length="1178" mass="127904">MSEPPIEEQGVQLYQHDPSQRSVVSSGRTLLPGTIASLVTTFTQTASFGLRVGTKLGGFAIAGARETTLTSLELTRAAVEAILTRAGKDVSERRTDELGREEAESTLERSISSLHSTIASISFFASSGFYLSTAVLTSASALSMQGLSTLNAVLGSTESSRAVAAIIELIKDEFKKPEMGRESEFVGYLDLFSGTVGFVLLQRWGRRKTEQEFRGNGGEEVIWDAVIDDRGFRADVVGTKKSTYFASGHPAGEEIMRRGRPVSFLSPAGDEAIEAIERGTIHEMPAVSLSTADQTRLSDAEIREHILSQLPKGCHAVIASETITAKTIRVDLYNTTVTEVTPPPGTVMVREHFNHTDANSSTGEQHIPSQTVVFRTALRRTSNADVEPTDRHRLTSLNHAHPDTPYDSDDAVTMGDMTAPQQTRPMPPVRPANQVISTSNPGSESEEELDYPATQLSRLARSSVIPIANQKKARQPVPSSESSFDAVKQAMTKTSMTGSIKSSSPTHGKQKKVGPFMKALKQLSPSASSARIQENLSARSSKPAELPIATKASLAKSTYKSQIPRMTSSQNSQNKSLPQVPAQQSNRHSAGRNVLSPQIPRSPSPPSCYAVRERRHDSMVHETETYSTHSFENRPGSPTVVRTHSTSMSGLSKARSDRDVTMWNAGEGFPIASETNQHRRSKSFISSLYSMASSGSETSLILAPKGLVPRPSIFDDHEVLSALAAEGKVPGIFPNDHLVRNVRRYARFSSASYGSHFLRFMGLTAADANLKISAELEKADIHHEHTSFCRHTGLPPDTILLSSFEDPHGGIDYTRSTSTALPLVHFISIDRESKAVVLTCRGTLGFEDVLTDMLCDFDDLYWRRKAYKVHKGIHASARRMLCGKDSRVMATLKAALEEYPDFGLILTGHSLGGAVACLLAILIAEPSTIEESGAQFTTTTPQKLIAHPDLAHNDMPPPITLPGGRPIHVYAYGPPATLCPSLRLATRGLITTIVNSNDIVPSLSLGILHDFRTVALNLKHDTTGAIAALKSRVWDRVRHAAQSAFYVDSGVPPPPENTAGDGLGEDTWAWAALKTLRAGMKSEKLVPPGEVFVVETMRVFDRQPQHNSPPQGGVLGDSATERVFKSLGRPATRVQMKLIRDVEGRFGELRFGSRMFSDHSPARYEASLAALGTGILES</sequence>
<evidence type="ECO:0000313" key="18">
    <source>
        <dbReference type="Proteomes" id="UP000019373"/>
    </source>
</evidence>
<dbReference type="RefSeq" id="XP_007801300.1">
    <property type="nucleotide sequence ID" value="XM_007803109.1"/>
</dbReference>
<dbReference type="EC" id="3.1.1.116" evidence="14"/>
<keyword evidence="7" id="KW-0378">Hydrolase</keyword>
<dbReference type="eggNOG" id="KOG2088">
    <property type="taxonomic scope" value="Eukaryota"/>
</dbReference>
<organism evidence="17 18">
    <name type="scientific">Endocarpon pusillum (strain Z07020 / HMAS-L-300199)</name>
    <name type="common">Lichen-forming fungus</name>
    <dbReference type="NCBI Taxonomy" id="1263415"/>
    <lineage>
        <taxon>Eukaryota</taxon>
        <taxon>Fungi</taxon>
        <taxon>Dikarya</taxon>
        <taxon>Ascomycota</taxon>
        <taxon>Pezizomycotina</taxon>
        <taxon>Eurotiomycetes</taxon>
        <taxon>Chaetothyriomycetidae</taxon>
        <taxon>Verrucariales</taxon>
        <taxon>Verrucariaceae</taxon>
        <taxon>Endocarpon</taxon>
    </lineage>
</organism>
<gene>
    <name evidence="17" type="ORF">EPUS_09227</name>
</gene>
<dbReference type="GO" id="GO:0005886">
    <property type="term" value="C:plasma membrane"/>
    <property type="evidence" value="ECO:0007669"/>
    <property type="project" value="UniProtKB-SubCell"/>
</dbReference>
<evidence type="ECO:0000313" key="17">
    <source>
        <dbReference type="EMBL" id="ERF73057.1"/>
    </source>
</evidence>
<dbReference type="HOGENOM" id="CLU_001871_0_0_1"/>
<proteinExistence type="predicted"/>
<feature type="region of interest" description="Disordered" evidence="15">
    <location>
        <begin position="524"/>
        <end position="609"/>
    </location>
</feature>
<evidence type="ECO:0000259" key="16">
    <source>
        <dbReference type="Pfam" id="PF01764"/>
    </source>
</evidence>
<dbReference type="GeneID" id="19244057"/>
<evidence type="ECO:0000256" key="14">
    <source>
        <dbReference type="ARBA" id="ARBA00026104"/>
    </source>
</evidence>
<evidence type="ECO:0000256" key="11">
    <source>
        <dbReference type="ARBA" id="ARBA00023098"/>
    </source>
</evidence>
<name>U1G6P6_ENDPU</name>
<dbReference type="PANTHER" id="PTHR45792:SF7">
    <property type="entry name" value="PUTATIVE (AFU_ORTHOLOGUE AFUA_6G02710)-RELATED"/>
    <property type="match status" value="1"/>
</dbReference>
<keyword evidence="6" id="KW-0479">Metal-binding</keyword>
<keyword evidence="4" id="KW-0597">Phosphoprotein</keyword>
<dbReference type="SUPFAM" id="SSF53474">
    <property type="entry name" value="alpha/beta-Hydrolases"/>
    <property type="match status" value="1"/>
</dbReference>
<protein>
    <recommendedName>
        <fullName evidence="14">sn-1-specific diacylglycerol lipase</fullName>
        <ecNumber evidence="14">3.1.1.116</ecNumber>
    </recommendedName>
</protein>
<dbReference type="InterPro" id="IPR029058">
    <property type="entry name" value="AB_hydrolase_fold"/>
</dbReference>
<evidence type="ECO:0000256" key="10">
    <source>
        <dbReference type="ARBA" id="ARBA00022989"/>
    </source>
</evidence>
<feature type="region of interest" description="Disordered" evidence="15">
    <location>
        <begin position="624"/>
        <end position="655"/>
    </location>
</feature>
<dbReference type="GO" id="GO:0016298">
    <property type="term" value="F:lipase activity"/>
    <property type="evidence" value="ECO:0007669"/>
    <property type="project" value="TreeGrafter"/>
</dbReference>
<dbReference type="OrthoDB" id="438440at2759"/>
<evidence type="ECO:0000256" key="2">
    <source>
        <dbReference type="ARBA" id="ARBA00004651"/>
    </source>
</evidence>
<keyword evidence="10" id="KW-1133">Transmembrane helix</keyword>
<feature type="domain" description="Fungal lipase-type" evidence="16">
    <location>
        <begin position="837"/>
        <end position="1004"/>
    </location>
</feature>
<dbReference type="AlphaFoldDB" id="U1G6P6"/>
<keyword evidence="18" id="KW-1185">Reference proteome</keyword>
<keyword evidence="12" id="KW-0472">Membrane</keyword>
<keyword evidence="11" id="KW-0443">Lipid metabolism</keyword>
<dbReference type="InterPro" id="IPR052214">
    <property type="entry name" value="DAG_Lipase-Related"/>
</dbReference>
<dbReference type="InterPro" id="IPR002921">
    <property type="entry name" value="Fungal_lipase-type"/>
</dbReference>
<evidence type="ECO:0000256" key="9">
    <source>
        <dbReference type="ARBA" id="ARBA00022963"/>
    </source>
</evidence>